<name>A0AAX2IB89_CAPSP</name>
<evidence type="ECO:0000256" key="3">
    <source>
        <dbReference type="ARBA" id="ARBA00022452"/>
    </source>
</evidence>
<protein>
    <submittedName>
        <fullName evidence="10">Outer membrane protein transport protein (OMPP1/FadL/TodX)</fullName>
    </submittedName>
</protein>
<keyword evidence="4" id="KW-0812">Transmembrane</keyword>
<organism evidence="10 12">
    <name type="scientific">Capnocytophaga sputigena</name>
    <dbReference type="NCBI Taxonomy" id="1019"/>
    <lineage>
        <taxon>Bacteria</taxon>
        <taxon>Pseudomonadati</taxon>
        <taxon>Bacteroidota</taxon>
        <taxon>Flavobacteriia</taxon>
        <taxon>Flavobacteriales</taxon>
        <taxon>Flavobacteriaceae</taxon>
        <taxon>Capnocytophaga</taxon>
    </lineage>
</organism>
<dbReference type="Proteomes" id="UP000249902">
    <property type="component" value="Unassembled WGS sequence"/>
</dbReference>
<evidence type="ECO:0000256" key="5">
    <source>
        <dbReference type="ARBA" id="ARBA00022729"/>
    </source>
</evidence>
<comment type="similarity">
    <text evidence="2">Belongs to the OmpP1/FadL family.</text>
</comment>
<dbReference type="GO" id="GO:0015483">
    <property type="term" value="F:long-chain fatty acid transporting porin activity"/>
    <property type="evidence" value="ECO:0007669"/>
    <property type="project" value="TreeGrafter"/>
</dbReference>
<dbReference type="InterPro" id="IPR005017">
    <property type="entry name" value="OMPP1/FadL/TodX"/>
</dbReference>
<evidence type="ECO:0000256" key="7">
    <source>
        <dbReference type="ARBA" id="ARBA00023237"/>
    </source>
</evidence>
<dbReference type="AlphaFoldDB" id="A0AAX2IB89"/>
<evidence type="ECO:0000256" key="6">
    <source>
        <dbReference type="ARBA" id="ARBA00023136"/>
    </source>
</evidence>
<keyword evidence="6" id="KW-0472">Membrane</keyword>
<keyword evidence="3" id="KW-1134">Transmembrane beta strand</keyword>
<reference evidence="10 12" key="3">
    <citation type="submission" date="2018-06" db="EMBL/GenBank/DDBJ databases">
        <authorList>
            <consortium name="Pathogen Informatics"/>
            <person name="Doyle S."/>
        </authorList>
    </citation>
    <scope>NUCLEOTIDE SEQUENCE [LARGE SCALE GENOMIC DNA]</scope>
    <source>
        <strain evidence="10 12">NCTC11653</strain>
    </source>
</reference>
<dbReference type="EMBL" id="CP022385">
    <property type="protein sequence ID" value="ATA83748.1"/>
    <property type="molecule type" value="Genomic_DNA"/>
</dbReference>
<reference evidence="9" key="1">
    <citation type="journal article" date="2017" name="Genome Announc.">
        <title>Twelve Complete Reference Genomes of Clinical Isolates in the Capnocytophaga Genus.</title>
        <authorList>
            <person name="Villarma A."/>
            <person name="Gulvik C.A."/>
            <person name="Rowe L.A."/>
            <person name="Sheth M."/>
            <person name="Juieng P."/>
            <person name="Nicholson A.C."/>
            <person name="Loparev V.N."/>
            <person name="McQuiston J.R."/>
        </authorList>
    </citation>
    <scope>NUCLEOTIDE SEQUENCE</scope>
    <source>
        <strain evidence="9">KC1668</strain>
    </source>
</reference>
<evidence type="ECO:0000256" key="1">
    <source>
        <dbReference type="ARBA" id="ARBA00004571"/>
    </source>
</evidence>
<dbReference type="SUPFAM" id="SSF56935">
    <property type="entry name" value="Porins"/>
    <property type="match status" value="1"/>
</dbReference>
<dbReference type="EMBL" id="UAVP01000007">
    <property type="protein sequence ID" value="SQA75319.1"/>
    <property type="molecule type" value="Genomic_DNA"/>
</dbReference>
<evidence type="ECO:0000256" key="4">
    <source>
        <dbReference type="ARBA" id="ARBA00022692"/>
    </source>
</evidence>
<evidence type="ECO:0000313" key="10">
    <source>
        <dbReference type="EMBL" id="SQA75319.1"/>
    </source>
</evidence>
<comment type="subcellular location">
    <subcellularLocation>
        <location evidence="1">Cell outer membrane</location>
        <topology evidence="1">Multi-pass membrane protein</topology>
    </subcellularLocation>
</comment>
<dbReference type="RefSeq" id="WP_002677177.1">
    <property type="nucleotide sequence ID" value="NZ_CP022385.1"/>
</dbReference>
<keyword evidence="7" id="KW-0998">Cell outer membrane</keyword>
<evidence type="ECO:0000256" key="8">
    <source>
        <dbReference type="SAM" id="SignalP"/>
    </source>
</evidence>
<proteinExistence type="inferred from homology"/>
<evidence type="ECO:0000313" key="11">
    <source>
        <dbReference type="Proteomes" id="UP000217301"/>
    </source>
</evidence>
<evidence type="ECO:0000256" key="2">
    <source>
        <dbReference type="ARBA" id="ARBA00008163"/>
    </source>
</evidence>
<dbReference type="Gene3D" id="2.40.160.60">
    <property type="entry name" value="Outer membrane protein transport protein (OMPP1/FadL/TodX)"/>
    <property type="match status" value="1"/>
</dbReference>
<sequence length="536" mass="60987">MKKISHILLLVAFLFVMNIQAQNYTDALRYTTEELTGTARFKAMSGAFGALGGDPSAFNINPAGSAVFSASEISFSLNNNNQKRNITFLDRNHKQSNNDFNLNHFGLVLTLPDASPTFKRISFGFNYQLVKTFDNDKFSYSAYNSKGLDDYFLYYATKGNAGNPFSFDTFANGYNYRHSNQQEEIGEYYAKLGRTEGYAAQMAYLGLMANVISPQTLTATNTTYIPSGYNQERLETYRIDRSGYINKYNFNFSSQIGDFIYLGMNLNVHNINEKTLYSLKDENFQSNNPLLRYANHKQYINTLGEGISLQLGSIIKITDDLRVGVSYQSPTWYSLKEESRQVLYATSGIATRTYDYDVELVNRYGDPIWYEREYKFRTPGAWTASAAYIIKKRAILSVDYTYKAYDNMKFRSNNMKAENTIIQNELGDTSSLRVGGEFRIPFKLLKEQEASRNYVSLRAGYRYEQSPYRKAIATVGDLTGYSFGAGVTLGGIRLDASYDIAKQTNLYQMYETVLTDNAQIKSTYGNFLFTFTAQLF</sequence>
<accession>A0AAX2IB89</accession>
<keyword evidence="11" id="KW-1185">Reference proteome</keyword>
<reference evidence="11" key="2">
    <citation type="submission" date="2017-06" db="EMBL/GenBank/DDBJ databases">
        <title>Capnocytophaga spp. assemblies.</title>
        <authorList>
            <person name="Gulvik C.A."/>
        </authorList>
    </citation>
    <scope>NUCLEOTIDE SEQUENCE [LARGE SCALE GENOMIC DNA]</scope>
    <source>
        <strain evidence="11">KC1668</strain>
    </source>
</reference>
<evidence type="ECO:0000313" key="12">
    <source>
        <dbReference type="Proteomes" id="UP000249902"/>
    </source>
</evidence>
<gene>
    <name evidence="9" type="ORF">CGC55_04135</name>
    <name evidence="10" type="ORF">NCTC11653_01218</name>
</gene>
<dbReference type="Pfam" id="PF03349">
    <property type="entry name" value="Toluene_X"/>
    <property type="match status" value="1"/>
</dbReference>
<evidence type="ECO:0000313" key="9">
    <source>
        <dbReference type="EMBL" id="ATA83748.1"/>
    </source>
</evidence>
<dbReference type="Proteomes" id="UP000217301">
    <property type="component" value="Chromosome"/>
</dbReference>
<feature type="signal peptide" evidence="8">
    <location>
        <begin position="1"/>
        <end position="21"/>
    </location>
</feature>
<dbReference type="GO" id="GO:0009279">
    <property type="term" value="C:cell outer membrane"/>
    <property type="evidence" value="ECO:0007669"/>
    <property type="project" value="UniProtKB-SubCell"/>
</dbReference>
<feature type="chain" id="PRO_5043455267" evidence="8">
    <location>
        <begin position="22"/>
        <end position="536"/>
    </location>
</feature>
<dbReference type="KEGG" id="cspu:CGC55_04135"/>
<keyword evidence="5 8" id="KW-0732">Signal</keyword>
<dbReference type="PANTHER" id="PTHR35093:SF8">
    <property type="entry name" value="OUTER MEMBRANE PROTEIN NMB0088-RELATED"/>
    <property type="match status" value="1"/>
</dbReference>
<dbReference type="PANTHER" id="PTHR35093">
    <property type="entry name" value="OUTER MEMBRANE PROTEIN NMB0088-RELATED"/>
    <property type="match status" value="1"/>
</dbReference>